<dbReference type="PANTHER" id="PTHR12732">
    <property type="entry name" value="UNCHARACTERIZED PROTEASOME COMPONENT REGION PCI-CONTAINING"/>
    <property type="match status" value="1"/>
</dbReference>
<dbReference type="STRING" id="1344416.A0A139ASD5"/>
<organism evidence="1 2">
    <name type="scientific">Gonapodya prolifera (strain JEL478)</name>
    <name type="common">Monoblepharis prolifera</name>
    <dbReference type="NCBI Taxonomy" id="1344416"/>
    <lineage>
        <taxon>Eukaryota</taxon>
        <taxon>Fungi</taxon>
        <taxon>Fungi incertae sedis</taxon>
        <taxon>Chytridiomycota</taxon>
        <taxon>Chytridiomycota incertae sedis</taxon>
        <taxon>Monoblepharidomycetes</taxon>
        <taxon>Monoblepharidales</taxon>
        <taxon>Gonapodyaceae</taxon>
        <taxon>Gonapodya</taxon>
    </lineage>
</organism>
<dbReference type="GO" id="GO:0016973">
    <property type="term" value="P:poly(A)+ mRNA export from nucleus"/>
    <property type="evidence" value="ECO:0007669"/>
    <property type="project" value="TreeGrafter"/>
</dbReference>
<gene>
    <name evidence="1" type="ORF">M427DRAFT_449304</name>
</gene>
<dbReference type="GO" id="GO:0000973">
    <property type="term" value="P:post-transcriptional tethering of RNA polymerase II gene DNA at nuclear periphery"/>
    <property type="evidence" value="ECO:0007669"/>
    <property type="project" value="TreeGrafter"/>
</dbReference>
<keyword evidence="2" id="KW-1185">Reference proteome</keyword>
<dbReference type="PANTHER" id="PTHR12732:SF8">
    <property type="entry name" value="NUCLEAR MRNA EXPORT PROTEIN THP1"/>
    <property type="match status" value="1"/>
</dbReference>
<evidence type="ECO:0008006" key="3">
    <source>
        <dbReference type="Google" id="ProtNLM"/>
    </source>
</evidence>
<accession>A0A139ASD5</accession>
<dbReference type="GO" id="GO:0003723">
    <property type="term" value="F:RNA binding"/>
    <property type="evidence" value="ECO:0007669"/>
    <property type="project" value="InterPro"/>
</dbReference>
<dbReference type="AlphaFoldDB" id="A0A139ASD5"/>
<evidence type="ECO:0000313" key="1">
    <source>
        <dbReference type="EMBL" id="KXS19385.1"/>
    </source>
</evidence>
<name>A0A139ASD5_GONPJ</name>
<protein>
    <recommendedName>
        <fullName evidence="3">PCI domain-containing protein</fullName>
    </recommendedName>
</protein>
<dbReference type="OrthoDB" id="5404651at2759"/>
<dbReference type="EMBL" id="KQ965738">
    <property type="protein sequence ID" value="KXS19385.1"/>
    <property type="molecule type" value="Genomic_DNA"/>
</dbReference>
<dbReference type="SMART" id="SM00753">
    <property type="entry name" value="PAM"/>
    <property type="match status" value="1"/>
</dbReference>
<sequence>MYLHHTLFTDIMEPQAIFEAVDIIRQEALVVALAGEEAAVNVVKSCLRLIIAAANEADSALRQQALKPRMIGKLDQALRSTFDKVADRESSFSLKRRLLLWSTVMAFKQISKTGSHSNYDYYFMKLNNQPWNDLSSVRPLKADLVSYRFLVGVYRTMEHQFMAAEPNFAFAFSHCTHSNFSNKRRILTYLSVVRLVLGRPPPRELVQKYSLLDFFTERLIDCWRVGDYSGFLEEVDQHKEWWRSRGLYTIMKERTKLLMWRNVLRRT</sequence>
<proteinExistence type="predicted"/>
<evidence type="ECO:0000313" key="2">
    <source>
        <dbReference type="Proteomes" id="UP000070544"/>
    </source>
</evidence>
<dbReference type="GO" id="GO:0003690">
    <property type="term" value="F:double-stranded DNA binding"/>
    <property type="evidence" value="ECO:0007669"/>
    <property type="project" value="InterPro"/>
</dbReference>
<reference evidence="1 2" key="1">
    <citation type="journal article" date="2015" name="Genome Biol. Evol.">
        <title>Phylogenomic analyses indicate that early fungi evolved digesting cell walls of algal ancestors of land plants.</title>
        <authorList>
            <person name="Chang Y."/>
            <person name="Wang S."/>
            <person name="Sekimoto S."/>
            <person name="Aerts A.L."/>
            <person name="Choi C."/>
            <person name="Clum A."/>
            <person name="LaButti K.M."/>
            <person name="Lindquist E.A."/>
            <person name="Yee Ngan C."/>
            <person name="Ohm R.A."/>
            <person name="Salamov A.A."/>
            <person name="Grigoriev I.V."/>
            <person name="Spatafora J.W."/>
            <person name="Berbee M.L."/>
        </authorList>
    </citation>
    <scope>NUCLEOTIDE SEQUENCE [LARGE SCALE GENOMIC DNA]</scope>
    <source>
        <strain evidence="1 2">JEL478</strain>
    </source>
</reference>
<dbReference type="InterPro" id="IPR045114">
    <property type="entry name" value="Csn12-like"/>
</dbReference>
<dbReference type="GO" id="GO:0006368">
    <property type="term" value="P:transcription elongation by RNA polymerase II"/>
    <property type="evidence" value="ECO:0007669"/>
    <property type="project" value="TreeGrafter"/>
</dbReference>
<dbReference type="GO" id="GO:0070390">
    <property type="term" value="C:transcription export complex 2"/>
    <property type="evidence" value="ECO:0007669"/>
    <property type="project" value="TreeGrafter"/>
</dbReference>
<dbReference type="Proteomes" id="UP000070544">
    <property type="component" value="Unassembled WGS sequence"/>
</dbReference>